<protein>
    <submittedName>
        <fullName evidence="2">MerR family transcriptional regulator</fullName>
    </submittedName>
</protein>
<evidence type="ECO:0000313" key="3">
    <source>
        <dbReference type="Proteomes" id="UP000257055"/>
    </source>
</evidence>
<evidence type="ECO:0000313" key="2">
    <source>
        <dbReference type="EMBL" id="RDX01235.1"/>
    </source>
</evidence>
<gene>
    <name evidence="2" type="ORF">UR08_09895</name>
</gene>
<feature type="domain" description="Glyoxalase/fosfomycin resistance/dioxygenase" evidence="1">
    <location>
        <begin position="8"/>
        <end position="122"/>
    </location>
</feature>
<dbReference type="RefSeq" id="WP_115753488.1">
    <property type="nucleotide sequence ID" value="NZ_LARY01000002.1"/>
</dbReference>
<evidence type="ECO:0000259" key="1">
    <source>
        <dbReference type="Pfam" id="PF00903"/>
    </source>
</evidence>
<dbReference type="SUPFAM" id="SSF54593">
    <property type="entry name" value="Glyoxalase/Bleomycin resistance protein/Dihydroxybiphenyl dioxygenase"/>
    <property type="match status" value="1"/>
</dbReference>
<keyword evidence="3" id="KW-1185">Reference proteome</keyword>
<organism evidence="2 3">
    <name type="scientific">Listeria kieliensis</name>
    <dbReference type="NCBI Taxonomy" id="1621700"/>
    <lineage>
        <taxon>Bacteria</taxon>
        <taxon>Bacillati</taxon>
        <taxon>Bacillota</taxon>
        <taxon>Bacilli</taxon>
        <taxon>Bacillales</taxon>
        <taxon>Listeriaceae</taxon>
        <taxon>Listeria</taxon>
    </lineage>
</organism>
<dbReference type="EMBL" id="LARY01000002">
    <property type="protein sequence ID" value="RDX01235.1"/>
    <property type="molecule type" value="Genomic_DNA"/>
</dbReference>
<reference evidence="3" key="1">
    <citation type="submission" date="2015-04" db="EMBL/GenBank/DDBJ databases">
        <authorList>
            <person name="Schardt J."/>
            <person name="Mueller-Herbst S."/>
            <person name="Scherer S."/>
            <person name="Huptas C."/>
        </authorList>
    </citation>
    <scope>NUCLEOTIDE SEQUENCE [LARGE SCALE GENOMIC DNA]</scope>
    <source>
        <strain evidence="3">Kiel-L1</strain>
    </source>
</reference>
<dbReference type="InterPro" id="IPR029068">
    <property type="entry name" value="Glyas_Bleomycin-R_OHBP_Dase"/>
</dbReference>
<name>A0A3D8TR31_9LIST</name>
<sequence length="143" mass="16442">MQAVEMDFIVEDSLAAFALYERIFDAKRIEATSFAKGQNEAVFEIYGTRFHMLDANADAGLAAPDPKENLPIWFNVTVEEISEAYKRAMDAGCTEIQAVTEMKDYGVSNAMFKDPFGYIWMLHQVHREISFEEREAMHRKNME</sequence>
<dbReference type="PANTHER" id="PTHR34109:SF1">
    <property type="entry name" value="VOC DOMAIN-CONTAINING PROTEIN"/>
    <property type="match status" value="1"/>
</dbReference>
<dbReference type="Proteomes" id="UP000257055">
    <property type="component" value="Unassembled WGS sequence"/>
</dbReference>
<comment type="caution">
    <text evidence="2">The sequence shown here is derived from an EMBL/GenBank/DDBJ whole genome shotgun (WGS) entry which is preliminary data.</text>
</comment>
<dbReference type="PANTHER" id="PTHR34109">
    <property type="entry name" value="BNAUNNG04460D PROTEIN-RELATED"/>
    <property type="match status" value="1"/>
</dbReference>
<dbReference type="Gene3D" id="3.10.180.10">
    <property type="entry name" value="2,3-Dihydroxybiphenyl 1,2-Dioxygenase, domain 1"/>
    <property type="match status" value="1"/>
</dbReference>
<dbReference type="CDD" id="cd07246">
    <property type="entry name" value="VOC_like"/>
    <property type="match status" value="1"/>
</dbReference>
<proteinExistence type="predicted"/>
<accession>A0A3D8TR31</accession>
<dbReference type="Pfam" id="PF00903">
    <property type="entry name" value="Glyoxalase"/>
    <property type="match status" value="1"/>
</dbReference>
<dbReference type="InterPro" id="IPR004360">
    <property type="entry name" value="Glyas_Fos-R_dOase_dom"/>
</dbReference>
<dbReference type="AlphaFoldDB" id="A0A3D8TR31"/>